<name>A0AAW5J960_PSESS</name>
<sequence>MSQAKFTFRTVTSRKDDYEVADHSIEKKESRKLSRFQALGYLLCWVDALAEDESDPGHSISTIFGFDGEVAALGFDPYDPVHILTAPNWKTRMLAAWCVIGADERAIAKQLDYGDLHNYWPNTDFCSPGFDHEATQWVSSASAYDDTAEFNICAYVGSPARPQLIFKLESPDRPPA</sequence>
<reference evidence="1" key="1">
    <citation type="submission" date="2022-07" db="EMBL/GenBank/DDBJ databases">
        <title>The diversity of lipopeptides in the P. syringae complex parallels phylogeny and sheds light on structural diversification during evolutionary history.</title>
        <authorList>
            <person name="Bricout A."/>
            <person name="Morris C.E."/>
            <person name="Chandeysson C."/>
            <person name="Duban M."/>
            <person name="Boistel C."/>
            <person name="Chataigne G."/>
            <person name="Lecouturier D."/>
            <person name="Jacques P."/>
            <person name="Leclere V."/>
            <person name="Rochex A."/>
        </authorList>
    </citation>
    <scope>NUCLEOTIDE SEQUENCE</scope>
    <source>
        <strain evidence="1">LYR0002</strain>
    </source>
</reference>
<organism evidence="1 2">
    <name type="scientific">Pseudomonas savastanoi</name>
    <name type="common">Pseudomonas syringae pv. savastanoi</name>
    <dbReference type="NCBI Taxonomy" id="29438"/>
    <lineage>
        <taxon>Bacteria</taxon>
        <taxon>Pseudomonadati</taxon>
        <taxon>Pseudomonadota</taxon>
        <taxon>Gammaproteobacteria</taxon>
        <taxon>Pseudomonadales</taxon>
        <taxon>Pseudomonadaceae</taxon>
        <taxon>Pseudomonas</taxon>
    </lineage>
</organism>
<proteinExistence type="predicted"/>
<gene>
    <name evidence="1" type="ORF">NLO85_26810</name>
</gene>
<dbReference type="RefSeq" id="WP_255884939.1">
    <property type="nucleotide sequence ID" value="NZ_JANAKN010000120.1"/>
</dbReference>
<dbReference type="Proteomes" id="UP001206018">
    <property type="component" value="Unassembled WGS sequence"/>
</dbReference>
<protein>
    <submittedName>
        <fullName evidence="1">Uncharacterized protein</fullName>
    </submittedName>
</protein>
<evidence type="ECO:0000313" key="2">
    <source>
        <dbReference type="Proteomes" id="UP001206018"/>
    </source>
</evidence>
<accession>A0AAW5J960</accession>
<comment type="caution">
    <text evidence="1">The sequence shown here is derived from an EMBL/GenBank/DDBJ whole genome shotgun (WGS) entry which is preliminary data.</text>
</comment>
<evidence type="ECO:0000313" key="1">
    <source>
        <dbReference type="EMBL" id="MCQ3024058.1"/>
    </source>
</evidence>
<dbReference type="AlphaFoldDB" id="A0AAW5J960"/>
<dbReference type="EMBL" id="JANAKN010000120">
    <property type="protein sequence ID" value="MCQ3024058.1"/>
    <property type="molecule type" value="Genomic_DNA"/>
</dbReference>